<name>A0A7J6EVE8_CANSA</name>
<proteinExistence type="predicted"/>
<keyword evidence="1" id="KW-0472">Membrane</keyword>
<keyword evidence="1" id="KW-0812">Transmembrane</keyword>
<dbReference type="AlphaFoldDB" id="A0A7J6EVE8"/>
<evidence type="ECO:0000313" key="5">
    <source>
        <dbReference type="Proteomes" id="UP000583929"/>
    </source>
</evidence>
<evidence type="ECO:0000313" key="4">
    <source>
        <dbReference type="Proteomes" id="UP000525078"/>
    </source>
</evidence>
<evidence type="ECO:0000256" key="1">
    <source>
        <dbReference type="SAM" id="Phobius"/>
    </source>
</evidence>
<keyword evidence="5" id="KW-1185">Reference proteome</keyword>
<reference evidence="4 5" key="1">
    <citation type="journal article" date="2020" name="bioRxiv">
        <title>Sequence and annotation of 42 cannabis genomes reveals extensive copy number variation in cannabinoid synthesis and pathogen resistance genes.</title>
        <authorList>
            <person name="Mckernan K.J."/>
            <person name="Helbert Y."/>
            <person name="Kane L.T."/>
            <person name="Ebling H."/>
            <person name="Zhang L."/>
            <person name="Liu B."/>
            <person name="Eaton Z."/>
            <person name="Mclaughlin S."/>
            <person name="Kingan S."/>
            <person name="Baybayan P."/>
            <person name="Concepcion G."/>
            <person name="Jordan M."/>
            <person name="Riva A."/>
            <person name="Barbazuk W."/>
            <person name="Harkins T."/>
        </authorList>
    </citation>
    <scope>NUCLEOTIDE SEQUENCE [LARGE SCALE GENOMIC DNA]</scope>
    <source>
        <strain evidence="4 5">cv. Jamaican Lion 4</strain>
        <strain evidence="2">Father</strain>
        <strain evidence="3">Mother</strain>
        <tissue evidence="2">Leaf</tissue>
    </source>
</reference>
<organism evidence="2 5">
    <name type="scientific">Cannabis sativa</name>
    <name type="common">Hemp</name>
    <name type="synonym">Marijuana</name>
    <dbReference type="NCBI Taxonomy" id="3483"/>
    <lineage>
        <taxon>Eukaryota</taxon>
        <taxon>Viridiplantae</taxon>
        <taxon>Streptophyta</taxon>
        <taxon>Embryophyta</taxon>
        <taxon>Tracheophyta</taxon>
        <taxon>Spermatophyta</taxon>
        <taxon>Magnoliopsida</taxon>
        <taxon>eudicotyledons</taxon>
        <taxon>Gunneridae</taxon>
        <taxon>Pentapetalae</taxon>
        <taxon>rosids</taxon>
        <taxon>fabids</taxon>
        <taxon>Rosales</taxon>
        <taxon>Cannabaceae</taxon>
        <taxon>Cannabis</taxon>
    </lineage>
</organism>
<comment type="caution">
    <text evidence="2">The sequence shown here is derived from an EMBL/GenBank/DDBJ whole genome shotgun (WGS) entry which is preliminary data.</text>
</comment>
<evidence type="ECO:0000313" key="3">
    <source>
        <dbReference type="EMBL" id="KAF4390265.1"/>
    </source>
</evidence>
<sequence>MDHVSSRLKSGIKEVSINAHQASNECSLFNKGLSISDDPHISTSFVVALQMLLLILSWSGYGQSKVRRRMWRLEIKLG</sequence>
<dbReference type="EMBL" id="JAATIP010000029">
    <property type="protein sequence ID" value="KAF4390265.1"/>
    <property type="molecule type" value="Genomic_DNA"/>
</dbReference>
<dbReference type="Proteomes" id="UP000583929">
    <property type="component" value="Unassembled WGS sequence"/>
</dbReference>
<protein>
    <submittedName>
        <fullName evidence="2">Uncharacterized protein</fullName>
    </submittedName>
</protein>
<keyword evidence="1" id="KW-1133">Transmembrane helix</keyword>
<gene>
    <name evidence="3" type="ORF">F8388_019920</name>
    <name evidence="2" type="ORF">G4B88_015292</name>
</gene>
<accession>A0A7J6EVE8</accession>
<evidence type="ECO:0000313" key="2">
    <source>
        <dbReference type="EMBL" id="KAF4361669.1"/>
    </source>
</evidence>
<dbReference type="Proteomes" id="UP000525078">
    <property type="component" value="Unassembled WGS sequence"/>
</dbReference>
<feature type="transmembrane region" description="Helical" evidence="1">
    <location>
        <begin position="41"/>
        <end position="61"/>
    </location>
</feature>
<dbReference type="EMBL" id="JAATIQ010000326">
    <property type="protein sequence ID" value="KAF4361669.1"/>
    <property type="molecule type" value="Genomic_DNA"/>
</dbReference>